<dbReference type="NCBIfam" id="NF002327">
    <property type="entry name" value="PRK01286.1-2"/>
    <property type="match status" value="1"/>
</dbReference>
<dbReference type="Pfam" id="PF13286">
    <property type="entry name" value="HD_assoc"/>
    <property type="match status" value="1"/>
</dbReference>
<accession>A0A379C3V8</accession>
<dbReference type="Pfam" id="PF01966">
    <property type="entry name" value="HD"/>
    <property type="match status" value="1"/>
</dbReference>
<gene>
    <name evidence="4" type="primary">dgt</name>
    <name evidence="4" type="ORF">NCTC13149_00593</name>
</gene>
<dbReference type="InterPro" id="IPR051094">
    <property type="entry name" value="Diverse_Catalytic_Enzymes"/>
</dbReference>
<dbReference type="EMBL" id="UGSZ01000001">
    <property type="protein sequence ID" value="SUB56791.1"/>
    <property type="molecule type" value="Genomic_DNA"/>
</dbReference>
<evidence type="ECO:0000256" key="1">
    <source>
        <dbReference type="ARBA" id="ARBA00022801"/>
    </source>
</evidence>
<dbReference type="Gene3D" id="1.10.3210.10">
    <property type="entry name" value="Hypothetical protein af1432"/>
    <property type="match status" value="1"/>
</dbReference>
<protein>
    <recommendedName>
        <fullName evidence="2">Deoxyguanosinetriphosphate triphosphohydrolase-like protein</fullName>
    </recommendedName>
</protein>
<dbReference type="RefSeq" id="WP_019034398.1">
    <property type="nucleotide sequence ID" value="NZ_UGSZ01000001.1"/>
</dbReference>
<dbReference type="InterPro" id="IPR006261">
    <property type="entry name" value="dGTPase"/>
</dbReference>
<name>A0A379C3V8_9FIRM</name>
<keyword evidence="1 2" id="KW-0378">Hydrolase</keyword>
<dbReference type="HAMAP" id="MF_01212">
    <property type="entry name" value="dGTPase_type2"/>
    <property type="match status" value="1"/>
</dbReference>
<dbReference type="GO" id="GO:0016793">
    <property type="term" value="F:triphosphoric monoester hydrolase activity"/>
    <property type="evidence" value="ECO:0007669"/>
    <property type="project" value="InterPro"/>
</dbReference>
<dbReference type="NCBIfam" id="TIGR01353">
    <property type="entry name" value="dGTP_triPase"/>
    <property type="match status" value="1"/>
</dbReference>
<dbReference type="InterPro" id="IPR026875">
    <property type="entry name" value="PHydrolase_assoc_dom"/>
</dbReference>
<comment type="similarity">
    <text evidence="2">Belongs to the dGTPase family. Type 2 subfamily.</text>
</comment>
<dbReference type="PANTHER" id="PTHR35795">
    <property type="entry name" value="SLR1885 PROTEIN"/>
    <property type="match status" value="1"/>
</dbReference>
<evidence type="ECO:0000259" key="3">
    <source>
        <dbReference type="PROSITE" id="PS51831"/>
    </source>
</evidence>
<evidence type="ECO:0000313" key="4">
    <source>
        <dbReference type="EMBL" id="SUB56791.1"/>
    </source>
</evidence>
<dbReference type="CDD" id="cd00077">
    <property type="entry name" value="HDc"/>
    <property type="match status" value="1"/>
</dbReference>
<reference evidence="4 5" key="1">
    <citation type="submission" date="2018-06" db="EMBL/GenBank/DDBJ databases">
        <authorList>
            <consortium name="Pathogen Informatics"/>
            <person name="Doyle S."/>
        </authorList>
    </citation>
    <scope>NUCLEOTIDE SEQUENCE [LARGE SCALE GENOMIC DNA]</scope>
    <source>
        <strain evidence="4 5">NCTC13149</strain>
    </source>
</reference>
<sequence length="342" mass="40043">MNTREVYEELEEKILKPYATLAKDSKGRQVFEEKCNIRTDFQRDRDRIIHSKSFRRLKHKTQVFITPEGDHYRTRLTHTLEVAQIGRTIARALGLNEDLVEAIGLGHDLGHTPFGHFGEEILDKLNPKGFKHYKQSLRVVDFLESSEKRIGLNLTFEVRDGILNHQGDNKASTLEGTIIKFADRIAYINHDIDDAIRAGIIKKEDLPKDILDILGYSHSKRINTMISSIIKKSFGKPIVEMEEEIYRATMDLRKFMFDKVYFNPTVKSEDKKITRLLTDLFDYYMNNFDILDKKHLALYESIDHSKEDIITDYIAGMTDTFAVREWKNLFLPKNWSRNEFYN</sequence>
<organism evidence="4 5">
    <name type="scientific">Peptoniphilus lacrimalis</name>
    <dbReference type="NCBI Taxonomy" id="33031"/>
    <lineage>
        <taxon>Bacteria</taxon>
        <taxon>Bacillati</taxon>
        <taxon>Bacillota</taxon>
        <taxon>Tissierellia</taxon>
        <taxon>Tissierellales</taxon>
        <taxon>Peptoniphilaceae</taxon>
        <taxon>Peptoniphilus</taxon>
    </lineage>
</organism>
<dbReference type="SMART" id="SM00471">
    <property type="entry name" value="HDc"/>
    <property type="match status" value="1"/>
</dbReference>
<dbReference type="OrthoDB" id="9803619at2"/>
<dbReference type="InterPro" id="IPR006674">
    <property type="entry name" value="HD_domain"/>
</dbReference>
<dbReference type="AlphaFoldDB" id="A0A379C3V8"/>
<dbReference type="InterPro" id="IPR023023">
    <property type="entry name" value="dNTPase_2"/>
</dbReference>
<dbReference type="InterPro" id="IPR003607">
    <property type="entry name" value="HD/PDEase_dom"/>
</dbReference>
<dbReference type="PROSITE" id="PS51831">
    <property type="entry name" value="HD"/>
    <property type="match status" value="1"/>
</dbReference>
<dbReference type="PANTHER" id="PTHR35795:SF1">
    <property type="entry name" value="BIS(5'-NUCLEOSYL)-TETRAPHOSPHATASE, SYMMETRICAL"/>
    <property type="match status" value="1"/>
</dbReference>
<proteinExistence type="inferred from homology"/>
<dbReference type="STRING" id="1122949.GCA_000378725_00451"/>
<dbReference type="Proteomes" id="UP000255517">
    <property type="component" value="Unassembled WGS sequence"/>
</dbReference>
<evidence type="ECO:0000313" key="5">
    <source>
        <dbReference type="Proteomes" id="UP000255517"/>
    </source>
</evidence>
<feature type="domain" description="HD" evidence="3">
    <location>
        <begin position="75"/>
        <end position="188"/>
    </location>
</feature>
<evidence type="ECO:0000256" key="2">
    <source>
        <dbReference type="HAMAP-Rule" id="MF_01212"/>
    </source>
</evidence>
<dbReference type="SUPFAM" id="SSF109604">
    <property type="entry name" value="HD-domain/PDEase-like"/>
    <property type="match status" value="1"/>
</dbReference>